<accession>A0A3N4PTD6</accession>
<protein>
    <submittedName>
        <fullName evidence="2">Uncharacterized protein</fullName>
    </submittedName>
</protein>
<keyword evidence="1" id="KW-0472">Membrane</keyword>
<keyword evidence="1" id="KW-0812">Transmembrane</keyword>
<name>A0A3N4PTD6_9BACT</name>
<dbReference type="Proteomes" id="UP000278351">
    <property type="component" value="Unassembled WGS sequence"/>
</dbReference>
<organism evidence="2 3">
    <name type="scientific">Chitinophaga lutea</name>
    <dbReference type="NCBI Taxonomy" id="2488634"/>
    <lineage>
        <taxon>Bacteria</taxon>
        <taxon>Pseudomonadati</taxon>
        <taxon>Bacteroidota</taxon>
        <taxon>Chitinophagia</taxon>
        <taxon>Chitinophagales</taxon>
        <taxon>Chitinophagaceae</taxon>
        <taxon>Chitinophaga</taxon>
    </lineage>
</organism>
<evidence type="ECO:0000313" key="3">
    <source>
        <dbReference type="Proteomes" id="UP000278351"/>
    </source>
</evidence>
<dbReference type="EMBL" id="RPDH01000001">
    <property type="protein sequence ID" value="RPE12093.1"/>
    <property type="molecule type" value="Genomic_DNA"/>
</dbReference>
<keyword evidence="3" id="KW-1185">Reference proteome</keyword>
<evidence type="ECO:0000256" key="1">
    <source>
        <dbReference type="SAM" id="Phobius"/>
    </source>
</evidence>
<sequence length="118" mass="14147">MFFLKRFVTGIISNVRQSGFSGSQTGTQKLGKDGVYKRSKYKRLYFFCSGQVIYLMWINCRMWITLAGRMDSCLDFFFLIPKFDFYYNIYYKLYKFKSVRVLKTKSGFFNKNQTKSRL</sequence>
<comment type="caution">
    <text evidence="2">The sequence shown here is derived from an EMBL/GenBank/DDBJ whole genome shotgun (WGS) entry which is preliminary data.</text>
</comment>
<proteinExistence type="predicted"/>
<dbReference type="AlphaFoldDB" id="A0A3N4PTD6"/>
<feature type="transmembrane region" description="Helical" evidence="1">
    <location>
        <begin position="76"/>
        <end position="94"/>
    </location>
</feature>
<reference evidence="2 3" key="1">
    <citation type="submission" date="2018-11" db="EMBL/GenBank/DDBJ databases">
        <title>Chitinophaga lutea sp.nov., isolate from arsenic contaminated soil.</title>
        <authorList>
            <person name="Zong Y."/>
        </authorList>
    </citation>
    <scope>NUCLEOTIDE SEQUENCE [LARGE SCALE GENOMIC DNA]</scope>
    <source>
        <strain evidence="2 3">ZY74</strain>
    </source>
</reference>
<evidence type="ECO:0000313" key="2">
    <source>
        <dbReference type="EMBL" id="RPE12093.1"/>
    </source>
</evidence>
<gene>
    <name evidence="2" type="ORF">EGT74_00605</name>
</gene>
<keyword evidence="1" id="KW-1133">Transmembrane helix</keyword>
<feature type="transmembrane region" description="Helical" evidence="1">
    <location>
        <begin position="44"/>
        <end position="64"/>
    </location>
</feature>